<feature type="domain" description="RCK C-terminal" evidence="8">
    <location>
        <begin position="153"/>
        <end position="237"/>
    </location>
</feature>
<feature type="domain" description="RCK C-terminal" evidence="8">
    <location>
        <begin position="378"/>
        <end position="463"/>
    </location>
</feature>
<organism evidence="9 10">
    <name type="scientific">Iodobacter arcticus</name>
    <dbReference type="NCBI Taxonomy" id="590593"/>
    <lineage>
        <taxon>Bacteria</taxon>
        <taxon>Pseudomonadati</taxon>
        <taxon>Pseudomonadota</taxon>
        <taxon>Betaproteobacteria</taxon>
        <taxon>Neisseriales</taxon>
        <taxon>Chitinibacteraceae</taxon>
        <taxon>Iodobacter</taxon>
    </lineage>
</organism>
<dbReference type="InterPro" id="IPR003148">
    <property type="entry name" value="RCK_N"/>
</dbReference>
<dbReference type="Gene3D" id="3.40.50.720">
    <property type="entry name" value="NAD(P)-binding Rossmann-like Domain"/>
    <property type="match status" value="2"/>
</dbReference>
<keyword evidence="2" id="KW-0813">Transport</keyword>
<dbReference type="SUPFAM" id="SSF51735">
    <property type="entry name" value="NAD(P)-binding Rossmann-fold domains"/>
    <property type="match status" value="2"/>
</dbReference>
<accession>A0ABW2QY40</accession>
<sequence length="468" mass="51140">MPPPERWKTTVSNILILGAGRVGASVAEQLVHERYNVTIVDENPENLKPLADRLDLRTVVGHAASPAVLAAAGAADADLLLAVTPLDELNMVACKIAYELFNIPTRLARIRDPDLLARPELFSENNFAIDHVITPAQIVTDYLVSLVENPEALQVLDFADGKAQLVATRVEAGAHMDGQDLATLNRLLPKIDRRVVSIYRKGHRIHPDGDTILQVGDEVFFLAATEHIRDVIKEMRGTEKPIKRITLSGGGNVGFRLAQALENDYQVKIIESNRERANWLAEALSNTLVLRGDATDEALLESEQVDRCDLYFALTSDDEDNIMSSLLAKQMGARKTIAIINRSRYVDLLQGGKIDVAISPAIATIGSLLTHVRSGDVVAVHSLRRGAAEAMEIIVHGTSATSRVIGKKLDDIKLPSGADLAAIVRGEKVLIAHGDTIIEAEDHVILFVDNKAHIREIEKLFAVKMGFF</sequence>
<evidence type="ECO:0000259" key="7">
    <source>
        <dbReference type="PROSITE" id="PS51201"/>
    </source>
</evidence>
<dbReference type="Pfam" id="PF02254">
    <property type="entry name" value="TrkA_N"/>
    <property type="match status" value="2"/>
</dbReference>
<feature type="domain" description="RCK N-terminal" evidence="7">
    <location>
        <begin position="242"/>
        <end position="358"/>
    </location>
</feature>
<proteinExistence type="predicted"/>
<dbReference type="NCBIfam" id="NF007030">
    <property type="entry name" value="PRK09496.1-1"/>
    <property type="match status" value="1"/>
</dbReference>
<comment type="caution">
    <text evidence="9">The sequence shown here is derived from an EMBL/GenBank/DDBJ whole genome shotgun (WGS) entry which is preliminary data.</text>
</comment>
<keyword evidence="3" id="KW-0633">Potassium transport</keyword>
<dbReference type="NCBIfam" id="NF007031">
    <property type="entry name" value="PRK09496.1-2"/>
    <property type="match status" value="1"/>
</dbReference>
<keyword evidence="4" id="KW-0630">Potassium</keyword>
<dbReference type="EMBL" id="JBHTBQ010000012">
    <property type="protein sequence ID" value="MFC7419774.1"/>
    <property type="molecule type" value="Genomic_DNA"/>
</dbReference>
<dbReference type="NCBIfam" id="NF007032">
    <property type="entry name" value="PRK09496.1-4"/>
    <property type="match status" value="1"/>
</dbReference>
<name>A0ABW2QY40_9NEIS</name>
<dbReference type="PANTHER" id="PTHR43833:SF5">
    <property type="entry name" value="TRK SYSTEM POTASSIUM UPTAKE PROTEIN TRKA"/>
    <property type="match status" value="1"/>
</dbReference>
<evidence type="ECO:0000313" key="9">
    <source>
        <dbReference type="EMBL" id="MFC7419774.1"/>
    </source>
</evidence>
<dbReference type="SUPFAM" id="SSF116726">
    <property type="entry name" value="TrkA C-terminal domain-like"/>
    <property type="match status" value="2"/>
</dbReference>
<evidence type="ECO:0000256" key="2">
    <source>
        <dbReference type="ARBA" id="ARBA00022448"/>
    </source>
</evidence>
<evidence type="ECO:0000256" key="1">
    <source>
        <dbReference type="ARBA" id="ARBA00017378"/>
    </source>
</evidence>
<evidence type="ECO:0000256" key="3">
    <source>
        <dbReference type="ARBA" id="ARBA00022538"/>
    </source>
</evidence>
<dbReference type="Gene3D" id="3.30.70.1450">
    <property type="entry name" value="Regulator of K+ conductance, C-terminal domain"/>
    <property type="match status" value="2"/>
</dbReference>
<gene>
    <name evidence="9" type="primary">trkA</name>
    <name evidence="9" type="ORF">ACFQNF_07750</name>
</gene>
<keyword evidence="10" id="KW-1185">Reference proteome</keyword>
<dbReference type="PANTHER" id="PTHR43833">
    <property type="entry name" value="POTASSIUM CHANNEL PROTEIN 2-RELATED-RELATED"/>
    <property type="match status" value="1"/>
</dbReference>
<evidence type="ECO:0000256" key="5">
    <source>
        <dbReference type="ARBA" id="ARBA00023027"/>
    </source>
</evidence>
<evidence type="ECO:0000313" key="10">
    <source>
        <dbReference type="Proteomes" id="UP001596473"/>
    </source>
</evidence>
<keyword evidence="6" id="KW-0406">Ion transport</keyword>
<dbReference type="NCBIfam" id="NF007039">
    <property type="entry name" value="PRK09496.3-2"/>
    <property type="match status" value="1"/>
</dbReference>
<dbReference type="InterPro" id="IPR006036">
    <property type="entry name" value="K_uptake_TrkA"/>
</dbReference>
<evidence type="ECO:0000256" key="4">
    <source>
        <dbReference type="ARBA" id="ARBA00022958"/>
    </source>
</evidence>
<dbReference type="PROSITE" id="PS51201">
    <property type="entry name" value="RCK_N"/>
    <property type="match status" value="2"/>
</dbReference>
<dbReference type="Pfam" id="PF02080">
    <property type="entry name" value="TrkA_C"/>
    <property type="match status" value="2"/>
</dbReference>
<protein>
    <recommendedName>
        <fullName evidence="1">Trk system potassium uptake protein TrkA</fullName>
    </recommendedName>
</protein>
<feature type="domain" description="RCK N-terminal" evidence="7">
    <location>
        <begin position="11"/>
        <end position="133"/>
    </location>
</feature>
<dbReference type="PROSITE" id="PS51202">
    <property type="entry name" value="RCK_C"/>
    <property type="match status" value="2"/>
</dbReference>
<reference evidence="10" key="1">
    <citation type="journal article" date="2019" name="Int. J. Syst. Evol. Microbiol.">
        <title>The Global Catalogue of Microorganisms (GCM) 10K type strain sequencing project: providing services to taxonomists for standard genome sequencing and annotation.</title>
        <authorList>
            <consortium name="The Broad Institute Genomics Platform"/>
            <consortium name="The Broad Institute Genome Sequencing Center for Infectious Disease"/>
            <person name="Wu L."/>
            <person name="Ma J."/>
        </authorList>
    </citation>
    <scope>NUCLEOTIDE SEQUENCE [LARGE SCALE GENOMIC DNA]</scope>
    <source>
        <strain evidence="10">CCUG 62945</strain>
    </source>
</reference>
<dbReference type="InterPro" id="IPR036291">
    <property type="entry name" value="NAD(P)-bd_dom_sf"/>
</dbReference>
<dbReference type="RefSeq" id="WP_380187430.1">
    <property type="nucleotide sequence ID" value="NZ_JBHTBQ010000012.1"/>
</dbReference>
<dbReference type="Proteomes" id="UP001596473">
    <property type="component" value="Unassembled WGS sequence"/>
</dbReference>
<evidence type="ECO:0000259" key="8">
    <source>
        <dbReference type="PROSITE" id="PS51202"/>
    </source>
</evidence>
<dbReference type="InterPro" id="IPR036721">
    <property type="entry name" value="RCK_C_sf"/>
</dbReference>
<keyword evidence="5" id="KW-0520">NAD</keyword>
<dbReference type="PRINTS" id="PR00335">
    <property type="entry name" value="KUPTAKETRKA"/>
</dbReference>
<dbReference type="InterPro" id="IPR050721">
    <property type="entry name" value="Trk_Ktr_HKT_K-transport"/>
</dbReference>
<evidence type="ECO:0000256" key="6">
    <source>
        <dbReference type="ARBA" id="ARBA00023065"/>
    </source>
</evidence>
<dbReference type="InterPro" id="IPR006037">
    <property type="entry name" value="RCK_C"/>
</dbReference>